<evidence type="ECO:0000256" key="2">
    <source>
        <dbReference type="ARBA" id="ARBA00022771"/>
    </source>
</evidence>
<dbReference type="OrthoDB" id="10264738at2759"/>
<keyword evidence="3" id="KW-0862">Zinc</keyword>
<dbReference type="PROSITE" id="PS51746">
    <property type="entry name" value="PPM_2"/>
    <property type="match status" value="1"/>
</dbReference>
<dbReference type="SUPFAM" id="SSF144232">
    <property type="entry name" value="HIT/MYND zinc finger-like"/>
    <property type="match status" value="1"/>
</dbReference>
<dbReference type="PANTHER" id="PTHR13832:SF827">
    <property type="entry name" value="PROTEIN PHOSPHATASE 1L"/>
    <property type="match status" value="1"/>
</dbReference>
<protein>
    <submittedName>
        <fullName evidence="7">Protein phosphatase 1B</fullName>
    </submittedName>
</protein>
<comment type="caution">
    <text evidence="7">The sequence shown here is derived from an EMBL/GenBank/DDBJ whole genome shotgun (WGS) entry which is preliminary data.</text>
</comment>
<dbReference type="SUPFAM" id="SSF81606">
    <property type="entry name" value="PP2C-like"/>
    <property type="match status" value="1"/>
</dbReference>
<dbReference type="InterPro" id="IPR036457">
    <property type="entry name" value="PPM-type-like_dom_sf"/>
</dbReference>
<dbReference type="PROSITE" id="PS01360">
    <property type="entry name" value="ZF_MYND_1"/>
    <property type="match status" value="1"/>
</dbReference>
<name>A0A1Q9DLZ1_SYMMI</name>
<evidence type="ECO:0000256" key="3">
    <source>
        <dbReference type="ARBA" id="ARBA00022833"/>
    </source>
</evidence>
<accession>A0A1Q9DLZ1</accession>
<dbReference type="SMART" id="SM00332">
    <property type="entry name" value="PP2Cc"/>
    <property type="match status" value="1"/>
</dbReference>
<dbReference type="PROSITE" id="PS50865">
    <property type="entry name" value="ZF_MYND_2"/>
    <property type="match status" value="1"/>
</dbReference>
<feature type="domain" description="PPM-type phosphatase" evidence="6">
    <location>
        <begin position="1"/>
        <end position="181"/>
    </location>
</feature>
<keyword evidence="2 4" id="KW-0863">Zinc-finger</keyword>
<organism evidence="7 8">
    <name type="scientific">Symbiodinium microadriaticum</name>
    <name type="common">Dinoflagellate</name>
    <name type="synonym">Zooxanthella microadriatica</name>
    <dbReference type="NCBI Taxonomy" id="2951"/>
    <lineage>
        <taxon>Eukaryota</taxon>
        <taxon>Sar</taxon>
        <taxon>Alveolata</taxon>
        <taxon>Dinophyceae</taxon>
        <taxon>Suessiales</taxon>
        <taxon>Symbiodiniaceae</taxon>
        <taxon>Symbiodinium</taxon>
    </lineage>
</organism>
<keyword evidence="1" id="KW-0479">Metal-binding</keyword>
<dbReference type="Gene3D" id="3.60.40.10">
    <property type="entry name" value="PPM-type phosphatase domain"/>
    <property type="match status" value="1"/>
</dbReference>
<dbReference type="Proteomes" id="UP000186817">
    <property type="component" value="Unassembled WGS sequence"/>
</dbReference>
<evidence type="ECO:0000256" key="4">
    <source>
        <dbReference type="PROSITE-ProRule" id="PRU00134"/>
    </source>
</evidence>
<dbReference type="InterPro" id="IPR001932">
    <property type="entry name" value="PPM-type_phosphatase-like_dom"/>
</dbReference>
<feature type="domain" description="MYND-type" evidence="5">
    <location>
        <begin position="230"/>
        <end position="267"/>
    </location>
</feature>
<evidence type="ECO:0000313" key="8">
    <source>
        <dbReference type="Proteomes" id="UP000186817"/>
    </source>
</evidence>
<dbReference type="Pfam" id="PF01753">
    <property type="entry name" value="zf-MYND"/>
    <property type="match status" value="1"/>
</dbReference>
<proteinExistence type="predicted"/>
<dbReference type="EMBL" id="LSRX01000476">
    <property type="protein sequence ID" value="OLP96204.1"/>
    <property type="molecule type" value="Genomic_DNA"/>
</dbReference>
<dbReference type="InterPro" id="IPR002893">
    <property type="entry name" value="Znf_MYND"/>
</dbReference>
<dbReference type="InterPro" id="IPR015655">
    <property type="entry name" value="PP2C"/>
</dbReference>
<dbReference type="AlphaFoldDB" id="A0A1Q9DLZ1"/>
<evidence type="ECO:0000259" key="5">
    <source>
        <dbReference type="PROSITE" id="PS50865"/>
    </source>
</evidence>
<evidence type="ECO:0000313" key="7">
    <source>
        <dbReference type="EMBL" id="OLP96204.1"/>
    </source>
</evidence>
<evidence type="ECO:0000259" key="6">
    <source>
        <dbReference type="PROSITE" id="PS51746"/>
    </source>
</evidence>
<keyword evidence="8" id="KW-1185">Reference proteome</keyword>
<sequence length="282" mass="31582">MRVRSFPLAFAPFVPRKLDARGYMGWGPEEYAAMRKPPERFPVILETVDHKPDHPTEKFRIEAAGGTVTMEDPPRLDGSLAVSRGLGDFEYKGDGQRLASEQKVSCVPDIYEISSLQPGSICVIGCDGIWDVLTAEEVAEYVREELSMEPPTDLGDVAAELLRLCLKKNSRDNMTCMILHLVDGSDWANFPDEMKNYEKLLDRGDQDEDVQTHYAAFLTTSQFPAQALSCDVCKRWLKQMNQCQCKQVFYCSRNCQKKGWKAHQKVCGAKGDGGGAKLKDGM</sequence>
<dbReference type="PANTHER" id="PTHR13832">
    <property type="entry name" value="PROTEIN PHOSPHATASE 2C"/>
    <property type="match status" value="1"/>
</dbReference>
<dbReference type="CDD" id="cd00143">
    <property type="entry name" value="PP2Cc"/>
    <property type="match status" value="1"/>
</dbReference>
<dbReference type="Gene3D" id="6.10.140.2220">
    <property type="match status" value="1"/>
</dbReference>
<gene>
    <name evidence="7" type="primary">Ppm1b</name>
    <name evidence="7" type="ORF">AK812_SmicGene21597</name>
</gene>
<reference evidence="7 8" key="1">
    <citation type="submission" date="2016-02" db="EMBL/GenBank/DDBJ databases">
        <title>Genome analysis of coral dinoflagellate symbionts highlights evolutionary adaptations to a symbiotic lifestyle.</title>
        <authorList>
            <person name="Aranda M."/>
            <person name="Li Y."/>
            <person name="Liew Y.J."/>
            <person name="Baumgarten S."/>
            <person name="Simakov O."/>
            <person name="Wilson M."/>
            <person name="Piel J."/>
            <person name="Ashoor H."/>
            <person name="Bougouffa S."/>
            <person name="Bajic V.B."/>
            <person name="Ryu T."/>
            <person name="Ravasi T."/>
            <person name="Bayer T."/>
            <person name="Micklem G."/>
            <person name="Kim H."/>
            <person name="Bhak J."/>
            <person name="Lajeunesse T.C."/>
            <person name="Voolstra C.R."/>
        </authorList>
    </citation>
    <scope>NUCLEOTIDE SEQUENCE [LARGE SCALE GENOMIC DNA]</scope>
    <source>
        <strain evidence="7 8">CCMP2467</strain>
    </source>
</reference>
<evidence type="ECO:0000256" key="1">
    <source>
        <dbReference type="ARBA" id="ARBA00022723"/>
    </source>
</evidence>
<dbReference type="Pfam" id="PF00481">
    <property type="entry name" value="PP2C"/>
    <property type="match status" value="1"/>
</dbReference>
<dbReference type="GO" id="GO:0008270">
    <property type="term" value="F:zinc ion binding"/>
    <property type="evidence" value="ECO:0007669"/>
    <property type="project" value="UniProtKB-KW"/>
</dbReference>
<dbReference type="GO" id="GO:0004722">
    <property type="term" value="F:protein serine/threonine phosphatase activity"/>
    <property type="evidence" value="ECO:0007669"/>
    <property type="project" value="InterPro"/>
</dbReference>